<dbReference type="Proteomes" id="UP000719500">
    <property type="component" value="Unassembled WGS sequence"/>
</dbReference>
<evidence type="ECO:0000313" key="3">
    <source>
        <dbReference type="Proteomes" id="UP000719500"/>
    </source>
</evidence>
<accession>A0ABS2FV67</accession>
<reference evidence="2 3" key="1">
    <citation type="journal article" date="2021" name="Sci. Rep.">
        <title>The distribution of antibiotic resistance genes in chicken gut microbiota commensals.</title>
        <authorList>
            <person name="Juricova H."/>
            <person name="Matiasovicova J."/>
            <person name="Kubasova T."/>
            <person name="Cejkova D."/>
            <person name="Rychlik I."/>
        </authorList>
    </citation>
    <scope>NUCLEOTIDE SEQUENCE [LARGE SCALE GENOMIC DNA]</scope>
    <source>
        <strain evidence="2 3">An411</strain>
    </source>
</reference>
<dbReference type="Gene3D" id="1.10.260.40">
    <property type="entry name" value="lambda repressor-like DNA-binding domains"/>
    <property type="match status" value="1"/>
</dbReference>
<evidence type="ECO:0000313" key="2">
    <source>
        <dbReference type="EMBL" id="MBM6850946.1"/>
    </source>
</evidence>
<dbReference type="PROSITE" id="PS50943">
    <property type="entry name" value="HTH_CROC1"/>
    <property type="match status" value="1"/>
</dbReference>
<dbReference type="CDD" id="cd00093">
    <property type="entry name" value="HTH_XRE"/>
    <property type="match status" value="1"/>
</dbReference>
<feature type="domain" description="HTH cro/C1-type" evidence="1">
    <location>
        <begin position="23"/>
        <end position="78"/>
    </location>
</feature>
<dbReference type="InterPro" id="IPR010982">
    <property type="entry name" value="Lambda_DNA-bd_dom_sf"/>
</dbReference>
<evidence type="ECO:0000259" key="1">
    <source>
        <dbReference type="PROSITE" id="PS50943"/>
    </source>
</evidence>
<name>A0ABS2FV67_9FIRM</name>
<dbReference type="Pfam" id="PF01381">
    <property type="entry name" value="HTH_3"/>
    <property type="match status" value="1"/>
</dbReference>
<dbReference type="SMART" id="SM00530">
    <property type="entry name" value="HTH_XRE"/>
    <property type="match status" value="1"/>
</dbReference>
<organism evidence="2 3">
    <name type="scientific">Oscillibacter valericigenes</name>
    <dbReference type="NCBI Taxonomy" id="351091"/>
    <lineage>
        <taxon>Bacteria</taxon>
        <taxon>Bacillati</taxon>
        <taxon>Bacillota</taxon>
        <taxon>Clostridia</taxon>
        <taxon>Eubacteriales</taxon>
        <taxon>Oscillospiraceae</taxon>
        <taxon>Oscillibacter</taxon>
    </lineage>
</organism>
<keyword evidence="3" id="KW-1185">Reference proteome</keyword>
<gene>
    <name evidence="2" type="ORF">H9X91_05770</name>
</gene>
<sequence>MEAIFMYQKAFPVIDPVATGANIVRLRIQRGLSVRDLQAYFGFEEPQAIYKWQKGKSLPSVDNLYALGALLEVPMDEILVSARPKLHMIVCEQQADACCSSLFRGSFIRRPWMRQKRKTA</sequence>
<proteinExistence type="predicted"/>
<dbReference type="InterPro" id="IPR001387">
    <property type="entry name" value="Cro/C1-type_HTH"/>
</dbReference>
<comment type="caution">
    <text evidence="2">The sequence shown here is derived from an EMBL/GenBank/DDBJ whole genome shotgun (WGS) entry which is preliminary data.</text>
</comment>
<dbReference type="SUPFAM" id="SSF47413">
    <property type="entry name" value="lambda repressor-like DNA-binding domains"/>
    <property type="match status" value="1"/>
</dbReference>
<protein>
    <submittedName>
        <fullName evidence="2">Helix-turn-helix transcriptional regulator</fullName>
    </submittedName>
</protein>
<dbReference type="EMBL" id="JACSNX010000005">
    <property type="protein sequence ID" value="MBM6850946.1"/>
    <property type="molecule type" value="Genomic_DNA"/>
</dbReference>